<keyword evidence="4" id="KW-1185">Reference proteome</keyword>
<organism evidence="2 3">
    <name type="scientific">Caulobacter flavus</name>
    <dbReference type="NCBI Taxonomy" id="1679497"/>
    <lineage>
        <taxon>Bacteria</taxon>
        <taxon>Pseudomonadati</taxon>
        <taxon>Pseudomonadota</taxon>
        <taxon>Alphaproteobacteria</taxon>
        <taxon>Caulobacterales</taxon>
        <taxon>Caulobacteraceae</taxon>
        <taxon>Caulobacter</taxon>
    </lineage>
</organism>
<protein>
    <recommendedName>
        <fullName evidence="5">Toxic anion resistance protein</fullName>
    </recommendedName>
</protein>
<name>A0A2N5CWR7_9CAUL</name>
<evidence type="ECO:0000313" key="2">
    <source>
        <dbReference type="EMBL" id="PLR18257.1"/>
    </source>
</evidence>
<evidence type="ECO:0000313" key="4">
    <source>
        <dbReference type="Proteomes" id="UP000281192"/>
    </source>
</evidence>
<accession>A0A2N5CWR7</accession>
<reference evidence="2 3" key="1">
    <citation type="submission" date="2017-12" db="EMBL/GenBank/DDBJ databases">
        <title>The genome sequence of Caulobacter flavus CGMCC1 15093.</title>
        <authorList>
            <person name="Gao J."/>
            <person name="Mao X."/>
            <person name="Sun J."/>
        </authorList>
    </citation>
    <scope>NUCLEOTIDE SEQUENCE [LARGE SCALE GENOMIC DNA]</scope>
    <source>
        <strain evidence="2 3">CGMCC1 15093</strain>
    </source>
</reference>
<gene>
    <name evidence="1" type="ORF">C1707_14730</name>
    <name evidence="2" type="ORF">CFHF_05725</name>
</gene>
<evidence type="ECO:0008006" key="5">
    <source>
        <dbReference type="Google" id="ProtNLM"/>
    </source>
</evidence>
<evidence type="ECO:0000313" key="3">
    <source>
        <dbReference type="Proteomes" id="UP000234483"/>
    </source>
</evidence>
<reference evidence="1 4" key="2">
    <citation type="submission" date="2018-01" db="EMBL/GenBank/DDBJ databases">
        <title>Complete genome sequence of Caulobacter flavus RHGG3.</title>
        <authorList>
            <person name="Yang E."/>
        </authorList>
    </citation>
    <scope>NUCLEOTIDE SEQUENCE [LARGE SCALE GENOMIC DNA]</scope>
    <source>
        <strain evidence="1 4">RHGG3</strain>
    </source>
</reference>
<dbReference type="EMBL" id="PJRQ01000011">
    <property type="protein sequence ID" value="PLR18257.1"/>
    <property type="molecule type" value="Genomic_DNA"/>
</dbReference>
<sequence>MVLAAGAHSGVALARPAAVQAIDEARAEAAMARVETVSGLVNQSSSSLAGINARLLANPDDAEGMRALSESLERARVQAADAAAKLQALPAWKGDTDGDRLLDKSTKDATSFAVSTAAAITELQRLVNAARAGDKAAVRQGVVVLLRNLSKMIEGQALNARSRAALMTPGSSDREMTFTQANLYDGVAAAMPYLYGQVDASSTAGKVRQAQAAAQETIAVGRKRLDAEIEADRLEFKGAPPQALTKTHQIQTDLFASLARSVEILGGMADKIEAGGERTALAQDLTAMKAEEDKQQVMVREQIALGAQMVRGAR</sequence>
<dbReference type="EMBL" id="CP026100">
    <property type="protein sequence ID" value="AYV47414.1"/>
    <property type="molecule type" value="Genomic_DNA"/>
</dbReference>
<evidence type="ECO:0000313" key="1">
    <source>
        <dbReference type="EMBL" id="AYV47414.1"/>
    </source>
</evidence>
<dbReference type="KEGG" id="cfh:C1707_14730"/>
<dbReference type="Proteomes" id="UP000234483">
    <property type="component" value="Unassembled WGS sequence"/>
</dbReference>
<dbReference type="Proteomes" id="UP000281192">
    <property type="component" value="Chromosome"/>
</dbReference>
<dbReference type="AlphaFoldDB" id="A0A2N5CWR7"/>
<proteinExistence type="predicted"/>